<proteinExistence type="predicted"/>
<sequence>MLVSARFGDMVRSRIPEALVILSFYAVLLHRHRSFWVFGDSGRFLIQSISTYLGTKWEQWLLWPNSQLAAT</sequence>
<dbReference type="KEGG" id="tatv:25780949"/>
<dbReference type="PANTHER" id="PTHR47784">
    <property type="entry name" value="STEROL UPTAKE CONTROL PROTEIN 2"/>
    <property type="match status" value="1"/>
</dbReference>
<dbReference type="InterPro" id="IPR053157">
    <property type="entry name" value="Sterol_Uptake_Regulator"/>
</dbReference>
<dbReference type="AlphaFoldDB" id="G9NKC1"/>
<accession>G9NKC1</accession>
<comment type="caution">
    <text evidence="1">The sequence shown here is derived from an EMBL/GenBank/DDBJ whole genome shotgun (WGS) entry which is preliminary data.</text>
</comment>
<dbReference type="Proteomes" id="UP000005426">
    <property type="component" value="Unassembled WGS sequence"/>
</dbReference>
<keyword evidence="2" id="KW-1185">Reference proteome</keyword>
<gene>
    <name evidence="1" type="ORF">TRIATDRAFT_297937</name>
</gene>
<dbReference type="GO" id="GO:0001228">
    <property type="term" value="F:DNA-binding transcription activator activity, RNA polymerase II-specific"/>
    <property type="evidence" value="ECO:0007669"/>
    <property type="project" value="TreeGrafter"/>
</dbReference>
<dbReference type="OrthoDB" id="5350673at2759"/>
<organism evidence="1 2">
    <name type="scientific">Hypocrea atroviridis (strain ATCC 20476 / IMI 206040)</name>
    <name type="common">Trichoderma atroviride</name>
    <dbReference type="NCBI Taxonomy" id="452589"/>
    <lineage>
        <taxon>Eukaryota</taxon>
        <taxon>Fungi</taxon>
        <taxon>Dikarya</taxon>
        <taxon>Ascomycota</taxon>
        <taxon>Pezizomycotina</taxon>
        <taxon>Sordariomycetes</taxon>
        <taxon>Hypocreomycetidae</taxon>
        <taxon>Hypocreales</taxon>
        <taxon>Hypocreaceae</taxon>
        <taxon>Trichoderma</taxon>
    </lineage>
</organism>
<reference evidence="1 2" key="1">
    <citation type="journal article" date="2011" name="Genome Biol.">
        <title>Comparative genome sequence analysis underscores mycoparasitism as the ancestral life style of Trichoderma.</title>
        <authorList>
            <person name="Kubicek C.P."/>
            <person name="Herrera-Estrella A."/>
            <person name="Seidl-Seiboth V."/>
            <person name="Martinez D.A."/>
            <person name="Druzhinina I.S."/>
            <person name="Thon M."/>
            <person name="Zeilinger S."/>
            <person name="Casas-Flores S."/>
            <person name="Horwitz B.A."/>
            <person name="Mukherjee P.K."/>
            <person name="Mukherjee M."/>
            <person name="Kredics L."/>
            <person name="Alcaraz L.D."/>
            <person name="Aerts A."/>
            <person name="Antal Z."/>
            <person name="Atanasova L."/>
            <person name="Cervantes-Badillo M.G."/>
            <person name="Challacombe J."/>
            <person name="Chertkov O."/>
            <person name="McCluskey K."/>
            <person name="Coulpier F."/>
            <person name="Deshpande N."/>
            <person name="von Doehren H."/>
            <person name="Ebbole D.J."/>
            <person name="Esquivel-Naranjo E.U."/>
            <person name="Fekete E."/>
            <person name="Flipphi M."/>
            <person name="Glaser F."/>
            <person name="Gomez-Rodriguez E.Y."/>
            <person name="Gruber S."/>
            <person name="Han C."/>
            <person name="Henrissat B."/>
            <person name="Hermosa R."/>
            <person name="Hernandez-Onate M."/>
            <person name="Karaffa L."/>
            <person name="Kosti I."/>
            <person name="Le Crom S."/>
            <person name="Lindquist E."/>
            <person name="Lucas S."/>
            <person name="Luebeck M."/>
            <person name="Luebeck P.S."/>
            <person name="Margeot A."/>
            <person name="Metz B."/>
            <person name="Misra M."/>
            <person name="Nevalainen H."/>
            <person name="Omann M."/>
            <person name="Packer N."/>
            <person name="Perrone G."/>
            <person name="Uresti-Rivera E.E."/>
            <person name="Salamov A."/>
            <person name="Schmoll M."/>
            <person name="Seiboth B."/>
            <person name="Shapiro H."/>
            <person name="Sukno S."/>
            <person name="Tamayo-Ramos J.A."/>
            <person name="Tisch D."/>
            <person name="Wiest A."/>
            <person name="Wilkinson H.H."/>
            <person name="Zhang M."/>
            <person name="Coutinho P.M."/>
            <person name="Kenerley C.M."/>
            <person name="Monte E."/>
            <person name="Baker S.E."/>
            <person name="Grigoriev I.V."/>
        </authorList>
    </citation>
    <scope>NUCLEOTIDE SEQUENCE [LARGE SCALE GENOMIC DNA]</scope>
    <source>
        <strain evidence="2">ATCC 20476 / IMI 206040</strain>
    </source>
</reference>
<protein>
    <submittedName>
        <fullName evidence="1">Uncharacterized protein</fullName>
    </submittedName>
</protein>
<name>G9NKC1_HYPAI</name>
<dbReference type="EMBL" id="ABDG02000017">
    <property type="protein sequence ID" value="EHK49339.1"/>
    <property type="molecule type" value="Genomic_DNA"/>
</dbReference>
<dbReference type="STRING" id="452589.G9NKC1"/>
<dbReference type="HOGENOM" id="CLU_2740347_0_0_1"/>
<evidence type="ECO:0000313" key="1">
    <source>
        <dbReference type="EMBL" id="EHK49339.1"/>
    </source>
</evidence>
<evidence type="ECO:0000313" key="2">
    <source>
        <dbReference type="Proteomes" id="UP000005426"/>
    </source>
</evidence>
<dbReference type="PANTHER" id="PTHR47784:SF4">
    <property type="entry name" value="ZN(II)2CYS6 TRANSCRIPTION FACTOR (EUROFUNG)"/>
    <property type="match status" value="1"/>
</dbReference>
<dbReference type="GeneID" id="25780949"/>